<gene>
    <name evidence="1" type="ORF">TRAPUB_10824</name>
</gene>
<evidence type="ECO:0000313" key="1">
    <source>
        <dbReference type="EMBL" id="OJT12583.1"/>
    </source>
</evidence>
<keyword evidence="2" id="KW-1185">Reference proteome</keyword>
<comment type="caution">
    <text evidence="1">The sequence shown here is derived from an EMBL/GenBank/DDBJ whole genome shotgun (WGS) entry which is preliminary data.</text>
</comment>
<sequence>MPSHPAMCTEGKLKRRHAQKGFRCDATIQQPGWLREGRTIFEGAFVQSHARNRHARAVVPRAALQTSLKRMWGWSVAKGMME</sequence>
<name>A0A1M2VYC7_TRAPU</name>
<dbReference type="EMBL" id="MNAD01000475">
    <property type="protein sequence ID" value="OJT12583.1"/>
    <property type="molecule type" value="Genomic_DNA"/>
</dbReference>
<organism evidence="1 2">
    <name type="scientific">Trametes pubescens</name>
    <name type="common">White-rot fungus</name>
    <dbReference type="NCBI Taxonomy" id="154538"/>
    <lineage>
        <taxon>Eukaryota</taxon>
        <taxon>Fungi</taxon>
        <taxon>Dikarya</taxon>
        <taxon>Basidiomycota</taxon>
        <taxon>Agaricomycotina</taxon>
        <taxon>Agaricomycetes</taxon>
        <taxon>Polyporales</taxon>
        <taxon>Polyporaceae</taxon>
        <taxon>Trametes</taxon>
    </lineage>
</organism>
<proteinExistence type="predicted"/>
<reference evidence="1 2" key="1">
    <citation type="submission" date="2016-10" db="EMBL/GenBank/DDBJ databases">
        <title>Genome sequence of the basidiomycete white-rot fungus Trametes pubescens.</title>
        <authorList>
            <person name="Makela M.R."/>
            <person name="Granchi Z."/>
            <person name="Peng M."/>
            <person name="De Vries R.P."/>
            <person name="Grigoriev I."/>
            <person name="Riley R."/>
            <person name="Hilden K."/>
        </authorList>
    </citation>
    <scope>NUCLEOTIDE SEQUENCE [LARGE SCALE GENOMIC DNA]</scope>
    <source>
        <strain evidence="1 2">FBCC735</strain>
    </source>
</reference>
<dbReference type="AlphaFoldDB" id="A0A1M2VYC7"/>
<evidence type="ECO:0000313" key="2">
    <source>
        <dbReference type="Proteomes" id="UP000184267"/>
    </source>
</evidence>
<dbReference type="Proteomes" id="UP000184267">
    <property type="component" value="Unassembled WGS sequence"/>
</dbReference>
<accession>A0A1M2VYC7</accession>
<protein>
    <submittedName>
        <fullName evidence="1">Uncharacterized protein</fullName>
    </submittedName>
</protein>